<keyword evidence="3" id="KW-1185">Reference proteome</keyword>
<protein>
    <recommendedName>
        <fullName evidence="1">ARID domain-containing protein</fullName>
    </recommendedName>
</protein>
<dbReference type="PANTHER" id="PTHR46410:SF1">
    <property type="entry name" value="AT-RICH INTERACTIVE DOMAIN-CONTAINING PROTEIN 1"/>
    <property type="match status" value="1"/>
</dbReference>
<dbReference type="SMART" id="SM01014">
    <property type="entry name" value="ARID"/>
    <property type="match status" value="1"/>
</dbReference>
<comment type="caution">
    <text evidence="2">The sequence shown here is derived from an EMBL/GenBank/DDBJ whole genome shotgun (WGS) entry which is preliminary data.</text>
</comment>
<name>A0ABD0VD47_DENTH</name>
<reference evidence="2 3" key="1">
    <citation type="journal article" date="2024" name="Plant Biotechnol. J.">
        <title>Dendrobium thyrsiflorum genome and its molecular insights into genes involved in important horticultural traits.</title>
        <authorList>
            <person name="Chen B."/>
            <person name="Wang J.Y."/>
            <person name="Zheng P.J."/>
            <person name="Li K.L."/>
            <person name="Liang Y.M."/>
            <person name="Chen X.F."/>
            <person name="Zhang C."/>
            <person name="Zhao X."/>
            <person name="He X."/>
            <person name="Zhang G.Q."/>
            <person name="Liu Z.J."/>
            <person name="Xu Q."/>
        </authorList>
    </citation>
    <scope>NUCLEOTIDE SEQUENCE [LARGE SCALE GENOMIC DNA]</scope>
    <source>
        <strain evidence="2">GZMU011</strain>
    </source>
</reference>
<sequence>MEGWLVPDDECSSGDVCHILRKLQCIGFCSAVDPIADASRFEQILSVFLKELHCKREIRPFPAMLGDGRPIDLYKLYLLVSERGGYNSVTSNKAWAGVAEGIGLDSALGCPLKLIYAKYLNMLERCLQRVPANRSGIGGYSGSEENLGVLMSDSEPEVRSLFKEILKRKKEDGIHFTLSPYSKMDQFLTRARQKEPMLLLDNAKCVRPSGSTALSPKLANGSFSSLKRKRESLVGMLNWVKAVAKNPNDPSTVKILPSDGPKDMKNLVGLQYSLAFQARKVLFLKRIHREDINTSTSQKGQKIHSFMSEDCNGAGNTSLQTLRCTKGTHSSDKPSHSGSCTKASTVCMGEKDEGHINNANEANNCRRKLRSSALLPDYLNDCELNRIPVGSSFQVQVPAWTGKPATLYDSDDLKWLGRRIWPPEYHEKNPPPPPPPTNLIGKGREDSCKCRNPGSVQCVRFHVAEKRLQLKCELGAAFYAWRFHFMGEEVALSWKEEEERRFKAIFRLNQPPHSQNFWKQLRLCFPRKGNRSLVSYYFNVFLLALRSYQNRVNPNNIDSDDEETDVGFLNCSFGYGSIRFHDPKSIVCAQNLQCVDLAD</sequence>
<organism evidence="2 3">
    <name type="scientific">Dendrobium thyrsiflorum</name>
    <name type="common">Pinecone-like raceme dendrobium</name>
    <name type="synonym">Orchid</name>
    <dbReference type="NCBI Taxonomy" id="117978"/>
    <lineage>
        <taxon>Eukaryota</taxon>
        <taxon>Viridiplantae</taxon>
        <taxon>Streptophyta</taxon>
        <taxon>Embryophyta</taxon>
        <taxon>Tracheophyta</taxon>
        <taxon>Spermatophyta</taxon>
        <taxon>Magnoliopsida</taxon>
        <taxon>Liliopsida</taxon>
        <taxon>Asparagales</taxon>
        <taxon>Orchidaceae</taxon>
        <taxon>Epidendroideae</taxon>
        <taxon>Malaxideae</taxon>
        <taxon>Dendrobiinae</taxon>
        <taxon>Dendrobium</taxon>
    </lineage>
</organism>
<evidence type="ECO:0000259" key="1">
    <source>
        <dbReference type="PROSITE" id="PS51011"/>
    </source>
</evidence>
<dbReference type="SMART" id="SM00501">
    <property type="entry name" value="BRIGHT"/>
    <property type="match status" value="1"/>
</dbReference>
<dbReference type="EMBL" id="JANQDX010000008">
    <property type="protein sequence ID" value="KAL0920516.1"/>
    <property type="molecule type" value="Genomic_DNA"/>
</dbReference>
<gene>
    <name evidence="2" type="ORF">M5K25_009656</name>
</gene>
<accession>A0ABD0VD47</accession>
<dbReference type="InterPro" id="IPR001606">
    <property type="entry name" value="ARID_dom"/>
</dbReference>
<evidence type="ECO:0000313" key="2">
    <source>
        <dbReference type="EMBL" id="KAL0920516.1"/>
    </source>
</evidence>
<dbReference type="Gene3D" id="1.10.150.60">
    <property type="entry name" value="ARID DNA-binding domain"/>
    <property type="match status" value="1"/>
</dbReference>
<dbReference type="PROSITE" id="PS51011">
    <property type="entry name" value="ARID"/>
    <property type="match status" value="1"/>
</dbReference>
<evidence type="ECO:0000313" key="3">
    <source>
        <dbReference type="Proteomes" id="UP001552299"/>
    </source>
</evidence>
<dbReference type="InterPro" id="IPR036431">
    <property type="entry name" value="ARID_dom_sf"/>
</dbReference>
<dbReference type="PANTHER" id="PTHR46410">
    <property type="entry name" value="AT-RICH INTERACTIVE DOMAIN-CONTAINING PROTEIN 2"/>
    <property type="match status" value="1"/>
</dbReference>
<feature type="domain" description="ARID" evidence="1">
    <location>
        <begin position="35"/>
        <end position="128"/>
    </location>
</feature>
<dbReference type="AlphaFoldDB" id="A0ABD0VD47"/>
<dbReference type="SUPFAM" id="SSF46774">
    <property type="entry name" value="ARID-like"/>
    <property type="match status" value="1"/>
</dbReference>
<dbReference type="CDD" id="cd16100">
    <property type="entry name" value="ARID"/>
    <property type="match status" value="1"/>
</dbReference>
<dbReference type="Pfam" id="PF01388">
    <property type="entry name" value="ARID"/>
    <property type="match status" value="1"/>
</dbReference>
<proteinExistence type="predicted"/>
<dbReference type="Proteomes" id="UP001552299">
    <property type="component" value="Unassembled WGS sequence"/>
</dbReference>